<keyword evidence="4" id="KW-0804">Transcription</keyword>
<keyword evidence="2" id="KW-0805">Transcription regulation</keyword>
<evidence type="ECO:0000256" key="2">
    <source>
        <dbReference type="ARBA" id="ARBA00023015"/>
    </source>
</evidence>
<dbReference type="RefSeq" id="WP_217683551.1">
    <property type="nucleotide sequence ID" value="NZ_JAHRGL010000080.1"/>
</dbReference>
<gene>
    <name evidence="6" type="ORF">KRX52_20355</name>
</gene>
<evidence type="ECO:0000313" key="6">
    <source>
        <dbReference type="EMBL" id="MBV2135129.1"/>
    </source>
</evidence>
<protein>
    <submittedName>
        <fullName evidence="6">LysR family transcriptional regulator</fullName>
    </submittedName>
</protein>
<dbReference type="InterPro" id="IPR050389">
    <property type="entry name" value="LysR-type_TF"/>
</dbReference>
<sequence length="308" mass="34180">MRFNKLDLNLLVALDAMLQTRSITQAAKQLHMSQSAMSNALARLRAHFEDELLVRVGRHLELTQRATTLREAVRDLLLRVETTISAQPQFDPTQSERLFRIAASDYSAIVLIPHLLALAQRAGARVRFQLLPQVGDSALALERGETDLLIIPKAYCSSEHPLEVLFEETFACLVWAGSHLAREGLDLAAYARAGHVVMQPAGADRPAFGNAFLQSCGLERRVEVSTYSFLVEPALVVGTERVATVHSRLARWASGVLPVKQFAPPLDIPVMEQAIQWHKYRTSDPGLIWLLDLVRAAAREMDACATEN</sequence>
<evidence type="ECO:0000256" key="3">
    <source>
        <dbReference type="ARBA" id="ARBA00023125"/>
    </source>
</evidence>
<proteinExistence type="inferred from homology"/>
<dbReference type="InterPro" id="IPR000847">
    <property type="entry name" value="LysR_HTH_N"/>
</dbReference>
<evidence type="ECO:0000259" key="5">
    <source>
        <dbReference type="PROSITE" id="PS50931"/>
    </source>
</evidence>
<reference evidence="6 7" key="1">
    <citation type="submission" date="2021-06" db="EMBL/GenBank/DDBJ databases">
        <title>Differences between aerobic and microaerobic xylene degrading microbial communities.</title>
        <authorList>
            <person name="Banerjee S."/>
            <person name="Tancsics A."/>
        </authorList>
    </citation>
    <scope>NUCLEOTIDE SEQUENCE [LARGE SCALE GENOMIC DNA]</scope>
    <source>
        <strain evidence="6 7">MAP12</strain>
    </source>
</reference>
<dbReference type="Pfam" id="PF00126">
    <property type="entry name" value="HTH_1"/>
    <property type="match status" value="1"/>
</dbReference>
<comment type="similarity">
    <text evidence="1">Belongs to the LysR transcriptional regulatory family.</text>
</comment>
<accession>A0ABS6N245</accession>
<dbReference type="PANTHER" id="PTHR30118:SF6">
    <property type="entry name" value="HTH-TYPE TRANSCRIPTIONAL REGULATOR LEUO"/>
    <property type="match status" value="1"/>
</dbReference>
<dbReference type="EMBL" id="JAHRGL010000080">
    <property type="protein sequence ID" value="MBV2135129.1"/>
    <property type="molecule type" value="Genomic_DNA"/>
</dbReference>
<evidence type="ECO:0000256" key="1">
    <source>
        <dbReference type="ARBA" id="ARBA00009437"/>
    </source>
</evidence>
<dbReference type="Pfam" id="PF03466">
    <property type="entry name" value="LysR_substrate"/>
    <property type="match status" value="1"/>
</dbReference>
<evidence type="ECO:0000313" key="7">
    <source>
        <dbReference type="Proteomes" id="UP000813068"/>
    </source>
</evidence>
<dbReference type="Proteomes" id="UP000813068">
    <property type="component" value="Unassembled WGS sequence"/>
</dbReference>
<keyword evidence="7" id="KW-1185">Reference proteome</keyword>
<dbReference type="PROSITE" id="PS50931">
    <property type="entry name" value="HTH_LYSR"/>
    <property type="match status" value="1"/>
</dbReference>
<dbReference type="InterPro" id="IPR005119">
    <property type="entry name" value="LysR_subst-bd"/>
</dbReference>
<organism evidence="6 7">
    <name type="scientific">Geopseudomonas aromaticivorans</name>
    <dbReference type="NCBI Taxonomy" id="2849492"/>
    <lineage>
        <taxon>Bacteria</taxon>
        <taxon>Pseudomonadati</taxon>
        <taxon>Pseudomonadota</taxon>
        <taxon>Gammaproteobacteria</taxon>
        <taxon>Pseudomonadales</taxon>
        <taxon>Pseudomonadaceae</taxon>
        <taxon>Geopseudomonas</taxon>
    </lineage>
</organism>
<dbReference type="PANTHER" id="PTHR30118">
    <property type="entry name" value="HTH-TYPE TRANSCRIPTIONAL REGULATOR LEUO-RELATED"/>
    <property type="match status" value="1"/>
</dbReference>
<name>A0ABS6N245_9GAMM</name>
<feature type="domain" description="HTH lysR-type" evidence="5">
    <location>
        <begin position="6"/>
        <end position="63"/>
    </location>
</feature>
<evidence type="ECO:0000256" key="4">
    <source>
        <dbReference type="ARBA" id="ARBA00023163"/>
    </source>
</evidence>
<comment type="caution">
    <text evidence="6">The sequence shown here is derived from an EMBL/GenBank/DDBJ whole genome shotgun (WGS) entry which is preliminary data.</text>
</comment>
<keyword evidence="3" id="KW-0238">DNA-binding</keyword>